<keyword evidence="4 10" id="KW-0489">Methyltransferase</keyword>
<sequence length="167" mass="18514">MNNSKEFFTVSTVSGYAGAGLINGEAFRVWLPEEEKSNLLARISAWEPDAKKIKGGSLAQRIAEYFEGEPVEFPDTVLLDNFNVFEKKVFRELRKIARGKTITYAQLAARCKKPKAARYVGSVMAKNPVPLIIPCHRVVRSDGSPGGFTTPAGPSLKIKMLRLELEQ</sequence>
<keyword evidence="5 10" id="KW-0808">Transferase</keyword>
<dbReference type="SUPFAM" id="SSF46767">
    <property type="entry name" value="Methylated DNA-protein cysteine methyltransferase, C-terminal domain"/>
    <property type="match status" value="1"/>
</dbReference>
<protein>
    <recommendedName>
        <fullName evidence="3">methylated-DNA--[protein]-cysteine S-methyltransferase</fullName>
        <ecNumber evidence="3">2.1.1.63</ecNumber>
    </recommendedName>
</protein>
<dbReference type="InterPro" id="IPR014048">
    <property type="entry name" value="MethylDNA_cys_MeTrfase_DNA-bd"/>
</dbReference>
<dbReference type="GO" id="GO:0032259">
    <property type="term" value="P:methylation"/>
    <property type="evidence" value="ECO:0007669"/>
    <property type="project" value="UniProtKB-KW"/>
</dbReference>
<reference evidence="10" key="1">
    <citation type="submission" date="2018-06" db="EMBL/GenBank/DDBJ databases">
        <authorList>
            <person name="Zhirakovskaya E."/>
        </authorList>
    </citation>
    <scope>NUCLEOTIDE SEQUENCE</scope>
</reference>
<evidence type="ECO:0000256" key="8">
    <source>
        <dbReference type="ARBA" id="ARBA00049348"/>
    </source>
</evidence>
<dbReference type="AlphaFoldDB" id="A0A3B1CG60"/>
<dbReference type="InterPro" id="IPR036388">
    <property type="entry name" value="WH-like_DNA-bd_sf"/>
</dbReference>
<evidence type="ECO:0000256" key="7">
    <source>
        <dbReference type="ARBA" id="ARBA00023204"/>
    </source>
</evidence>
<keyword evidence="7" id="KW-0234">DNA repair</keyword>
<comment type="catalytic activity">
    <reaction evidence="1">
        <text>a 4-O-methyl-thymidine in DNA + L-cysteinyl-[protein] = a thymidine in DNA + S-methyl-L-cysteinyl-[protein]</text>
        <dbReference type="Rhea" id="RHEA:53428"/>
        <dbReference type="Rhea" id="RHEA-COMP:10131"/>
        <dbReference type="Rhea" id="RHEA-COMP:10132"/>
        <dbReference type="Rhea" id="RHEA-COMP:13555"/>
        <dbReference type="Rhea" id="RHEA-COMP:13556"/>
        <dbReference type="ChEBI" id="CHEBI:29950"/>
        <dbReference type="ChEBI" id="CHEBI:82612"/>
        <dbReference type="ChEBI" id="CHEBI:137386"/>
        <dbReference type="ChEBI" id="CHEBI:137387"/>
        <dbReference type="EC" id="2.1.1.63"/>
    </reaction>
</comment>
<dbReference type="EMBL" id="UOGB01000091">
    <property type="protein sequence ID" value="VAX17735.1"/>
    <property type="molecule type" value="Genomic_DNA"/>
</dbReference>
<dbReference type="PANTHER" id="PTHR10815">
    <property type="entry name" value="METHYLATED-DNA--PROTEIN-CYSTEINE METHYLTRANSFERASE"/>
    <property type="match status" value="1"/>
</dbReference>
<name>A0A3B1CG60_9ZZZZ</name>
<proteinExistence type="inferred from homology"/>
<feature type="domain" description="Methylated-DNA-[protein]-cysteine S-methyltransferase DNA binding" evidence="9">
    <location>
        <begin position="85"/>
        <end position="164"/>
    </location>
</feature>
<dbReference type="GO" id="GO:0003908">
    <property type="term" value="F:methylated-DNA-[protein]-cysteine S-methyltransferase activity"/>
    <property type="evidence" value="ECO:0007669"/>
    <property type="project" value="UniProtKB-EC"/>
</dbReference>
<dbReference type="InterPro" id="IPR001497">
    <property type="entry name" value="MethylDNA_cys_MeTrfase_AS"/>
</dbReference>
<organism evidence="10">
    <name type="scientific">hydrothermal vent metagenome</name>
    <dbReference type="NCBI Taxonomy" id="652676"/>
    <lineage>
        <taxon>unclassified sequences</taxon>
        <taxon>metagenomes</taxon>
        <taxon>ecological metagenomes</taxon>
    </lineage>
</organism>
<evidence type="ECO:0000256" key="2">
    <source>
        <dbReference type="ARBA" id="ARBA00008711"/>
    </source>
</evidence>
<dbReference type="InterPro" id="IPR036217">
    <property type="entry name" value="MethylDNA_cys_MeTrfase_DNAb"/>
</dbReference>
<comment type="similarity">
    <text evidence="2">Belongs to the MGMT family.</text>
</comment>
<dbReference type="GO" id="GO:0006281">
    <property type="term" value="P:DNA repair"/>
    <property type="evidence" value="ECO:0007669"/>
    <property type="project" value="UniProtKB-KW"/>
</dbReference>
<dbReference type="PANTHER" id="PTHR10815:SF13">
    <property type="entry name" value="METHYLATED-DNA--PROTEIN-CYSTEINE METHYLTRANSFERASE"/>
    <property type="match status" value="1"/>
</dbReference>
<evidence type="ECO:0000256" key="5">
    <source>
        <dbReference type="ARBA" id="ARBA00022679"/>
    </source>
</evidence>
<accession>A0A3B1CG60</accession>
<evidence type="ECO:0000256" key="6">
    <source>
        <dbReference type="ARBA" id="ARBA00022763"/>
    </source>
</evidence>
<dbReference type="CDD" id="cd06445">
    <property type="entry name" value="ATase"/>
    <property type="match status" value="1"/>
</dbReference>
<evidence type="ECO:0000313" key="10">
    <source>
        <dbReference type="EMBL" id="VAX17735.1"/>
    </source>
</evidence>
<evidence type="ECO:0000256" key="4">
    <source>
        <dbReference type="ARBA" id="ARBA00022603"/>
    </source>
</evidence>
<dbReference type="Pfam" id="PF01035">
    <property type="entry name" value="DNA_binding_1"/>
    <property type="match status" value="1"/>
</dbReference>
<dbReference type="FunFam" id="1.10.10.10:FF:000214">
    <property type="entry name" value="Methylated-DNA--protein-cysteine methyltransferase"/>
    <property type="match status" value="1"/>
</dbReference>
<dbReference type="NCBIfam" id="TIGR00589">
    <property type="entry name" value="ogt"/>
    <property type="match status" value="1"/>
</dbReference>
<evidence type="ECO:0000256" key="1">
    <source>
        <dbReference type="ARBA" id="ARBA00001286"/>
    </source>
</evidence>
<keyword evidence="6" id="KW-0227">DNA damage</keyword>
<gene>
    <name evidence="10" type="ORF">MNBD_NITROSPINAE03-235</name>
</gene>
<evidence type="ECO:0000259" key="9">
    <source>
        <dbReference type="Pfam" id="PF01035"/>
    </source>
</evidence>
<comment type="catalytic activity">
    <reaction evidence="8">
        <text>a 6-O-methyl-2'-deoxyguanosine in DNA + L-cysteinyl-[protein] = S-methyl-L-cysteinyl-[protein] + a 2'-deoxyguanosine in DNA</text>
        <dbReference type="Rhea" id="RHEA:24000"/>
        <dbReference type="Rhea" id="RHEA-COMP:10131"/>
        <dbReference type="Rhea" id="RHEA-COMP:10132"/>
        <dbReference type="Rhea" id="RHEA-COMP:11367"/>
        <dbReference type="Rhea" id="RHEA-COMP:11368"/>
        <dbReference type="ChEBI" id="CHEBI:29950"/>
        <dbReference type="ChEBI" id="CHEBI:82612"/>
        <dbReference type="ChEBI" id="CHEBI:85445"/>
        <dbReference type="ChEBI" id="CHEBI:85448"/>
        <dbReference type="EC" id="2.1.1.63"/>
    </reaction>
</comment>
<dbReference type="Gene3D" id="1.10.10.10">
    <property type="entry name" value="Winged helix-like DNA-binding domain superfamily/Winged helix DNA-binding domain"/>
    <property type="match status" value="1"/>
</dbReference>
<dbReference type="PROSITE" id="PS00374">
    <property type="entry name" value="MGMT"/>
    <property type="match status" value="1"/>
</dbReference>
<dbReference type="EC" id="2.1.1.63" evidence="3"/>
<evidence type="ECO:0000256" key="3">
    <source>
        <dbReference type="ARBA" id="ARBA00011918"/>
    </source>
</evidence>